<dbReference type="EMBL" id="ML993627">
    <property type="protein sequence ID" value="KAF2160343.1"/>
    <property type="molecule type" value="Genomic_DNA"/>
</dbReference>
<sequence>MRTFAIILASVPALVLGQADSFGLGSPTTLATLTSPPSVPAIPSITGFKVLRRTEATPCPTTTTAAGLLDVLRREEDSAEGSEGAPSTQVEAPPSNNTVESSPAEPKKNTSSSPADSGMLSNLPIPLVGNRDLGLPSLGGVLGGSTSSKAASTTTRPADTAITPAANQTVPPPGANNGTAHNGTIAANVTSSSTSYPSPKVTKTDFPFDSAAVNGAPSTSAAEPSQTVAARDLLSALNLTDSSSDSSTSSNSTSGLDTNSKYVCSADVVASNSTNASNATITGTASSANATDAPKTAYHCYLRHPNGTNTTTTQSATGTGTTFLTITTQAANLTNAEVSQTTTDTFSVTSLATHPASTEASATTSSGTIANDLLAAVTGVLRL</sequence>
<keyword evidence="2" id="KW-0732">Signal</keyword>
<dbReference type="GeneID" id="54562624"/>
<evidence type="ECO:0000256" key="1">
    <source>
        <dbReference type="SAM" id="MobiDB-lite"/>
    </source>
</evidence>
<feature type="chain" id="PRO_5025437982" evidence="2">
    <location>
        <begin position="18"/>
        <end position="383"/>
    </location>
</feature>
<evidence type="ECO:0000313" key="4">
    <source>
        <dbReference type="Proteomes" id="UP000799537"/>
    </source>
</evidence>
<feature type="compositionally biased region" description="Low complexity" evidence="1">
    <location>
        <begin position="144"/>
        <end position="155"/>
    </location>
</feature>
<dbReference type="Proteomes" id="UP000799537">
    <property type="component" value="Unassembled WGS sequence"/>
</dbReference>
<organism evidence="3 4">
    <name type="scientific">Zasmidium cellare ATCC 36951</name>
    <dbReference type="NCBI Taxonomy" id="1080233"/>
    <lineage>
        <taxon>Eukaryota</taxon>
        <taxon>Fungi</taxon>
        <taxon>Dikarya</taxon>
        <taxon>Ascomycota</taxon>
        <taxon>Pezizomycotina</taxon>
        <taxon>Dothideomycetes</taxon>
        <taxon>Dothideomycetidae</taxon>
        <taxon>Mycosphaerellales</taxon>
        <taxon>Mycosphaerellaceae</taxon>
        <taxon>Zasmidium</taxon>
    </lineage>
</organism>
<dbReference type="RefSeq" id="XP_033661232.1">
    <property type="nucleotide sequence ID" value="XM_033809352.1"/>
</dbReference>
<gene>
    <name evidence="3" type="ORF">M409DRAFT_29193</name>
</gene>
<evidence type="ECO:0000256" key="2">
    <source>
        <dbReference type="SAM" id="SignalP"/>
    </source>
</evidence>
<feature type="compositionally biased region" description="Polar residues" evidence="1">
    <location>
        <begin position="85"/>
        <end position="101"/>
    </location>
</feature>
<feature type="region of interest" description="Disordered" evidence="1">
    <location>
        <begin position="144"/>
        <end position="201"/>
    </location>
</feature>
<proteinExistence type="predicted"/>
<feature type="region of interest" description="Disordered" evidence="1">
    <location>
        <begin position="74"/>
        <end position="123"/>
    </location>
</feature>
<reference evidence="3" key="1">
    <citation type="journal article" date="2020" name="Stud. Mycol.">
        <title>101 Dothideomycetes genomes: a test case for predicting lifestyles and emergence of pathogens.</title>
        <authorList>
            <person name="Haridas S."/>
            <person name="Albert R."/>
            <person name="Binder M."/>
            <person name="Bloem J."/>
            <person name="Labutti K."/>
            <person name="Salamov A."/>
            <person name="Andreopoulos B."/>
            <person name="Baker S."/>
            <person name="Barry K."/>
            <person name="Bills G."/>
            <person name="Bluhm B."/>
            <person name="Cannon C."/>
            <person name="Castanera R."/>
            <person name="Culley D."/>
            <person name="Daum C."/>
            <person name="Ezra D."/>
            <person name="Gonzalez J."/>
            <person name="Henrissat B."/>
            <person name="Kuo A."/>
            <person name="Liang C."/>
            <person name="Lipzen A."/>
            <person name="Lutzoni F."/>
            <person name="Magnuson J."/>
            <person name="Mondo S."/>
            <person name="Nolan M."/>
            <person name="Ohm R."/>
            <person name="Pangilinan J."/>
            <person name="Park H.-J."/>
            <person name="Ramirez L."/>
            <person name="Alfaro M."/>
            <person name="Sun H."/>
            <person name="Tritt A."/>
            <person name="Yoshinaga Y."/>
            <person name="Zwiers L.-H."/>
            <person name="Turgeon B."/>
            <person name="Goodwin S."/>
            <person name="Spatafora J."/>
            <person name="Crous P."/>
            <person name="Grigoriev I."/>
        </authorList>
    </citation>
    <scope>NUCLEOTIDE SEQUENCE</scope>
    <source>
        <strain evidence="3">ATCC 36951</strain>
    </source>
</reference>
<feature type="compositionally biased region" description="Polar residues" evidence="1">
    <location>
        <begin position="176"/>
        <end position="197"/>
    </location>
</feature>
<protein>
    <submittedName>
        <fullName evidence="3">Uncharacterized protein</fullName>
    </submittedName>
</protein>
<evidence type="ECO:0000313" key="3">
    <source>
        <dbReference type="EMBL" id="KAF2160343.1"/>
    </source>
</evidence>
<name>A0A6A6C0D9_ZASCE</name>
<dbReference type="AlphaFoldDB" id="A0A6A6C0D9"/>
<feature type="signal peptide" evidence="2">
    <location>
        <begin position="1"/>
        <end position="17"/>
    </location>
</feature>
<accession>A0A6A6C0D9</accession>
<keyword evidence="4" id="KW-1185">Reference proteome</keyword>